<dbReference type="AlphaFoldDB" id="A0A8S3VQ97"/>
<name>A0A8S3VQ97_MYTED</name>
<organism evidence="1 2">
    <name type="scientific">Mytilus edulis</name>
    <name type="common">Blue mussel</name>
    <dbReference type="NCBI Taxonomy" id="6550"/>
    <lineage>
        <taxon>Eukaryota</taxon>
        <taxon>Metazoa</taxon>
        <taxon>Spiralia</taxon>
        <taxon>Lophotrochozoa</taxon>
        <taxon>Mollusca</taxon>
        <taxon>Bivalvia</taxon>
        <taxon>Autobranchia</taxon>
        <taxon>Pteriomorphia</taxon>
        <taxon>Mytilida</taxon>
        <taxon>Mytiloidea</taxon>
        <taxon>Mytilidae</taxon>
        <taxon>Mytilinae</taxon>
        <taxon>Mytilus</taxon>
    </lineage>
</organism>
<evidence type="ECO:0000313" key="2">
    <source>
        <dbReference type="Proteomes" id="UP000683360"/>
    </source>
</evidence>
<comment type="caution">
    <text evidence="1">The sequence shown here is derived from an EMBL/GenBank/DDBJ whole genome shotgun (WGS) entry which is preliminary data.</text>
</comment>
<evidence type="ECO:0000313" key="1">
    <source>
        <dbReference type="EMBL" id="CAG2257545.1"/>
    </source>
</evidence>
<protein>
    <submittedName>
        <fullName evidence="1">Uncharacterized protein</fullName>
    </submittedName>
</protein>
<accession>A0A8S3VQ97</accession>
<keyword evidence="2" id="KW-1185">Reference proteome</keyword>
<dbReference type="OrthoDB" id="6130585at2759"/>
<proteinExistence type="predicted"/>
<sequence length="374" mass="42038">MTNTTVNNAEGSQILEHLQSSSGNIHMPEKNQYQSPFKSTGFRKQKQKVIAQSCYQLYCKRKGIIPIGEKHFPTTLNGLQTDVVEGIPHFLSNLKVGNQVGTDEFKRGTLGGFVQVRGDKAFLTCLHVFLSAEELASENLSLDDEKTVPVKLYRENDNSHICGKIREIAFEVDNEKETSIDAALVEIPADSIDNFDYVDIGNEKLSYKDIGMKSEYLNNSCVDYRPLCFSKPQPILQTVCVGAVSGFRNTTEPMVYENTDKSIDLETIEETYSKAILDEIKTNVKVVIQSLKQIPIAVSLDDYTIKMNIAQNCDSNISSEIKDIIIAVMRNIYSTMQCTNDVDIDRLIHEHIFCKTQSNFFGNNRRCSHATCIS</sequence>
<reference evidence="1" key="1">
    <citation type="submission" date="2021-03" db="EMBL/GenBank/DDBJ databases">
        <authorList>
            <person name="Bekaert M."/>
        </authorList>
    </citation>
    <scope>NUCLEOTIDE SEQUENCE</scope>
</reference>
<gene>
    <name evidence="1" type="ORF">MEDL_68799</name>
</gene>
<dbReference type="EMBL" id="CAJPWZ010003330">
    <property type="protein sequence ID" value="CAG2257545.1"/>
    <property type="molecule type" value="Genomic_DNA"/>
</dbReference>
<dbReference type="Proteomes" id="UP000683360">
    <property type="component" value="Unassembled WGS sequence"/>
</dbReference>